<protein>
    <recommendedName>
        <fullName evidence="3">DUF2860 domain-containing protein</fullName>
    </recommendedName>
</protein>
<dbReference type="Pfam" id="PF11059">
    <property type="entry name" value="DUF2860"/>
    <property type="match status" value="1"/>
</dbReference>
<evidence type="ECO:0000313" key="2">
    <source>
        <dbReference type="Proteomes" id="UP000838672"/>
    </source>
</evidence>
<proteinExistence type="predicted"/>
<reference evidence="1" key="1">
    <citation type="submission" date="2021-11" db="EMBL/GenBank/DDBJ databases">
        <authorList>
            <person name="Rodrigo-Torres L."/>
            <person name="Arahal R. D."/>
            <person name="Lucena T."/>
        </authorList>
    </citation>
    <scope>NUCLEOTIDE SEQUENCE</scope>
    <source>
        <strain evidence="1">CECT 7929</strain>
    </source>
</reference>
<dbReference type="SUPFAM" id="SSF56935">
    <property type="entry name" value="Porins"/>
    <property type="match status" value="1"/>
</dbReference>
<name>A0ABN8DV79_9VIBR</name>
<organism evidence="1 2">
    <name type="scientific">Vibrio stylophorae</name>
    <dbReference type="NCBI Taxonomy" id="659351"/>
    <lineage>
        <taxon>Bacteria</taxon>
        <taxon>Pseudomonadati</taxon>
        <taxon>Pseudomonadota</taxon>
        <taxon>Gammaproteobacteria</taxon>
        <taxon>Vibrionales</taxon>
        <taxon>Vibrionaceae</taxon>
        <taxon>Vibrio</taxon>
    </lineage>
</organism>
<comment type="caution">
    <text evidence="1">The sequence shown here is derived from an EMBL/GenBank/DDBJ whole genome shotgun (WGS) entry which is preliminary data.</text>
</comment>
<gene>
    <name evidence="1" type="ORF">VST7929_01126</name>
</gene>
<evidence type="ECO:0000313" key="1">
    <source>
        <dbReference type="EMBL" id="CAH0533262.1"/>
    </source>
</evidence>
<dbReference type="EMBL" id="CAKLDI010000001">
    <property type="protein sequence ID" value="CAH0533262.1"/>
    <property type="molecule type" value="Genomic_DNA"/>
</dbReference>
<dbReference type="RefSeq" id="WP_237465591.1">
    <property type="nucleotide sequence ID" value="NZ_CAKLDI010000001.1"/>
</dbReference>
<evidence type="ECO:0008006" key="3">
    <source>
        <dbReference type="Google" id="ProtNLM"/>
    </source>
</evidence>
<dbReference type="Proteomes" id="UP000838672">
    <property type="component" value="Unassembled WGS sequence"/>
</dbReference>
<dbReference type="PIRSF" id="PIRSF028696">
    <property type="entry name" value="UCP028696"/>
    <property type="match status" value="1"/>
</dbReference>
<keyword evidence="2" id="KW-1185">Reference proteome</keyword>
<sequence>MEFKSSYLKWVVLGLQGFVMSGVQAAESRWQGELSFNVGYISVKDNLSTKTDQSIANYAAPNDHDGIDFAGGLGQISYRLDDDNRHRLYFGTSRADIAIGTLALELGYQWQQDWALVDISFLPTVLSQEAWQNPYLLNQNRQETDQKGHAFRLQLKNIGDSRLSLELGYGDTEIEDEGIMQPSLHRSGDAWLVRGQYMQPLSRSNGLISALAWLNYDAQGQAASYQRYELRMTYFHHINQHQFALTGAYGFQDYDAVHPIFLKTREQQDGRLFLAYEYQNLWGVDALSANLLLGYQLGNANLDFYDNEQIFTSIGLGWQF</sequence>
<dbReference type="InterPro" id="IPR016896">
    <property type="entry name" value="DUF2860"/>
</dbReference>
<accession>A0ABN8DV79</accession>